<dbReference type="InterPro" id="IPR024035">
    <property type="entry name" value="MSMEG_0567_GNAT"/>
</dbReference>
<organism evidence="2 3">
    <name type="scientific">Nocardia aurea</name>
    <dbReference type="NCBI Taxonomy" id="2144174"/>
    <lineage>
        <taxon>Bacteria</taxon>
        <taxon>Bacillati</taxon>
        <taxon>Actinomycetota</taxon>
        <taxon>Actinomycetes</taxon>
        <taxon>Mycobacteriales</taxon>
        <taxon>Nocardiaceae</taxon>
        <taxon>Nocardia</taxon>
    </lineage>
</organism>
<feature type="domain" description="N-acetyltransferase" evidence="1">
    <location>
        <begin position="44"/>
        <end position="189"/>
    </location>
</feature>
<dbReference type="Pfam" id="PF02769">
    <property type="entry name" value="AIRS_C"/>
    <property type="match status" value="1"/>
</dbReference>
<dbReference type="SUPFAM" id="SSF55326">
    <property type="entry name" value="PurM N-terminal domain-like"/>
    <property type="match status" value="1"/>
</dbReference>
<dbReference type="Gene3D" id="3.30.1330.10">
    <property type="entry name" value="PurM-like, N-terminal domain"/>
    <property type="match status" value="1"/>
</dbReference>
<dbReference type="InterPro" id="IPR036921">
    <property type="entry name" value="PurM-like_N_sf"/>
</dbReference>
<dbReference type="PROSITE" id="PS51186">
    <property type="entry name" value="GNAT"/>
    <property type="match status" value="1"/>
</dbReference>
<keyword evidence="3" id="KW-1185">Reference proteome</keyword>
<evidence type="ECO:0000313" key="3">
    <source>
        <dbReference type="Proteomes" id="UP001551695"/>
    </source>
</evidence>
<dbReference type="InterPro" id="IPR016188">
    <property type="entry name" value="PurM-like_N"/>
</dbReference>
<dbReference type="InterPro" id="IPR036676">
    <property type="entry name" value="PurM-like_C_sf"/>
</dbReference>
<dbReference type="Gene3D" id="3.40.630.30">
    <property type="match status" value="1"/>
</dbReference>
<dbReference type="InterPro" id="IPR010918">
    <property type="entry name" value="PurM-like_C_dom"/>
</dbReference>
<dbReference type="NCBIfam" id="TIGR04045">
    <property type="entry name" value="MSMEG_0567_GNAT"/>
    <property type="match status" value="1"/>
</dbReference>
<dbReference type="EMBL" id="JBFAKC010000001">
    <property type="protein sequence ID" value="MEV0706035.1"/>
    <property type="molecule type" value="Genomic_DNA"/>
</dbReference>
<dbReference type="SUPFAM" id="SSF56042">
    <property type="entry name" value="PurM C-terminal domain-like"/>
    <property type="match status" value="1"/>
</dbReference>
<protein>
    <submittedName>
        <fullName evidence="2">MSMEG_0567/sll0787 family protein</fullName>
    </submittedName>
</protein>
<dbReference type="Pfam" id="PF00586">
    <property type="entry name" value="AIRS"/>
    <property type="match status" value="1"/>
</dbReference>
<dbReference type="SUPFAM" id="SSF55729">
    <property type="entry name" value="Acyl-CoA N-acyltransferases (Nat)"/>
    <property type="match status" value="1"/>
</dbReference>
<dbReference type="PANTHER" id="PTHR30270">
    <property type="entry name" value="THIAMINE-MONOPHOSPHATE KINASE"/>
    <property type="match status" value="1"/>
</dbReference>
<gene>
    <name evidence="2" type="ORF">AB0I48_00540</name>
</gene>
<comment type="caution">
    <text evidence="2">The sequence shown here is derived from an EMBL/GenBank/DDBJ whole genome shotgun (WGS) entry which is preliminary data.</text>
</comment>
<evidence type="ECO:0000313" key="2">
    <source>
        <dbReference type="EMBL" id="MEV0706035.1"/>
    </source>
</evidence>
<dbReference type="PANTHER" id="PTHR30270:SF0">
    <property type="entry name" value="THIAMINE-MONOPHOSPHATE KINASE"/>
    <property type="match status" value="1"/>
</dbReference>
<dbReference type="InterPro" id="IPR016181">
    <property type="entry name" value="Acyl_CoA_acyltransferase"/>
</dbReference>
<sequence length="489" mass="51190">MGTDFDTGTVRDGWTDQFATAPTPSLDYCVLSGHREPAEPPSGYLIAPADDRRLAQYRAMRRENFVIEQGLFAGSDSDDSDDDPRTTVLVALTPDGVLLGGVRLAPATPVDIGWWTGSRLVVDCRLRTKGVGQALVRAACAFAENSQVLRFEATVQARYERMFAGLGWIRLGECVVGQTDHVRMRWPIDRVERLAHATKGMLAAALAPLRGDAMALGGSGFRGDDGAPVPGSDLVAACDAIIPSMVERDPEWAGWCAALVNLNDLAAMGARPVGMLDAVGAPTRSLLTRVLRGLGRASEMWGVPVLGGHTQLGVPAALSVTALGRTAHPVPGGGGRVGDDVRLTADLGGGWRAGYTGRQWDSSSYRTGAELRRLGDFVARTRPHAAKDVSMAGLAGTAGMLAEASGVGVELDVSRIPRPSETTVAEWITCFPGFAMITTDRPGAPIAPAGPATSAVCGVLTSTPGVTLRWPDGTTTVAVPDAVTGLGES</sequence>
<dbReference type="InterPro" id="IPR006283">
    <property type="entry name" value="ThiL-like"/>
</dbReference>
<name>A0ABV3FKT8_9NOCA</name>
<dbReference type="InterPro" id="IPR000182">
    <property type="entry name" value="GNAT_dom"/>
</dbReference>
<proteinExistence type="predicted"/>
<dbReference type="RefSeq" id="WP_357779023.1">
    <property type="nucleotide sequence ID" value="NZ_JBFAKC010000001.1"/>
</dbReference>
<dbReference type="NCBIfam" id="TIGR04050">
    <property type="entry name" value="MSMEG_0567_Cter"/>
    <property type="match status" value="1"/>
</dbReference>
<evidence type="ECO:0000259" key="1">
    <source>
        <dbReference type="PROSITE" id="PS51186"/>
    </source>
</evidence>
<accession>A0ABV3FKT8</accession>
<reference evidence="2 3" key="1">
    <citation type="submission" date="2024-06" db="EMBL/GenBank/DDBJ databases">
        <title>The Natural Products Discovery Center: Release of the First 8490 Sequenced Strains for Exploring Actinobacteria Biosynthetic Diversity.</title>
        <authorList>
            <person name="Kalkreuter E."/>
            <person name="Kautsar S.A."/>
            <person name="Yang D."/>
            <person name="Bader C.D."/>
            <person name="Teijaro C.N."/>
            <person name="Fluegel L."/>
            <person name="Davis C.M."/>
            <person name="Simpson J.R."/>
            <person name="Lauterbach L."/>
            <person name="Steele A.D."/>
            <person name="Gui C."/>
            <person name="Meng S."/>
            <person name="Li G."/>
            <person name="Viehrig K."/>
            <person name="Ye F."/>
            <person name="Su P."/>
            <person name="Kiefer A.F."/>
            <person name="Nichols A."/>
            <person name="Cepeda A.J."/>
            <person name="Yan W."/>
            <person name="Fan B."/>
            <person name="Jiang Y."/>
            <person name="Adhikari A."/>
            <person name="Zheng C.-J."/>
            <person name="Schuster L."/>
            <person name="Cowan T.M."/>
            <person name="Smanski M.J."/>
            <person name="Chevrette M.G."/>
            <person name="De Carvalho L.P.S."/>
            <person name="Shen B."/>
        </authorList>
    </citation>
    <scope>NUCLEOTIDE SEQUENCE [LARGE SCALE GENOMIC DNA]</scope>
    <source>
        <strain evidence="2 3">NPDC050403</strain>
    </source>
</reference>
<dbReference type="Gene3D" id="3.90.650.10">
    <property type="entry name" value="PurM-like C-terminal domain"/>
    <property type="match status" value="1"/>
</dbReference>
<dbReference type="Pfam" id="PF00583">
    <property type="entry name" value="Acetyltransf_1"/>
    <property type="match status" value="1"/>
</dbReference>
<dbReference type="Proteomes" id="UP001551695">
    <property type="component" value="Unassembled WGS sequence"/>
</dbReference>
<dbReference type="InterPro" id="IPR023911">
    <property type="entry name" value="MSMEG_0567/sll0787_C"/>
</dbReference>